<keyword evidence="5" id="KW-1185">Reference proteome</keyword>
<accession>A0A8B7D1Z3</accession>
<keyword evidence="2" id="KW-0963">Cytoplasm</keyword>
<dbReference type="GO" id="GO:0006457">
    <property type="term" value="P:protein folding"/>
    <property type="evidence" value="ECO:0007669"/>
    <property type="project" value="TreeGrafter"/>
</dbReference>
<evidence type="ECO:0000256" key="2">
    <source>
        <dbReference type="RuleBase" id="RU369032"/>
    </source>
</evidence>
<keyword evidence="2" id="KW-0539">Nucleus</keyword>
<dbReference type="GO" id="GO:0005634">
    <property type="term" value="C:nucleus"/>
    <property type="evidence" value="ECO:0007669"/>
    <property type="project" value="UniProtKB-SubCell"/>
</dbReference>
<dbReference type="GO" id="GO:0101031">
    <property type="term" value="C:protein folding chaperone complex"/>
    <property type="evidence" value="ECO:0007669"/>
    <property type="project" value="UniProtKB-ARBA"/>
</dbReference>
<reference evidence="6" key="2">
    <citation type="submission" date="2025-08" db="UniProtKB">
        <authorList>
            <consortium name="RefSeq"/>
        </authorList>
    </citation>
    <scope>IDENTIFICATION</scope>
    <source>
        <tissue evidence="6">Young leaves</tissue>
    </source>
</reference>
<dbReference type="Pfam" id="PF04969">
    <property type="entry name" value="CS"/>
    <property type="match status" value="1"/>
</dbReference>
<dbReference type="GO" id="GO:0051087">
    <property type="term" value="F:protein-folding chaperone binding"/>
    <property type="evidence" value="ECO:0007669"/>
    <property type="project" value="TreeGrafter"/>
</dbReference>
<dbReference type="GeneID" id="103722701"/>
<dbReference type="Proteomes" id="UP000228380">
    <property type="component" value="Chromosome 8"/>
</dbReference>
<feature type="compositionally biased region" description="Basic and acidic residues" evidence="3">
    <location>
        <begin position="151"/>
        <end position="165"/>
    </location>
</feature>
<feature type="domain" description="CS" evidence="4">
    <location>
        <begin position="2"/>
        <end position="91"/>
    </location>
</feature>
<evidence type="ECO:0000259" key="4">
    <source>
        <dbReference type="PROSITE" id="PS51203"/>
    </source>
</evidence>
<dbReference type="FunFam" id="2.60.40.790:FF:000013">
    <property type="entry name" value="Very-long-chain (3R)-3-hydroxyacyl-CoA dehydratase"/>
    <property type="match status" value="1"/>
</dbReference>
<organism evidence="5 6">
    <name type="scientific">Phoenix dactylifera</name>
    <name type="common">Date palm</name>
    <dbReference type="NCBI Taxonomy" id="42345"/>
    <lineage>
        <taxon>Eukaryota</taxon>
        <taxon>Viridiplantae</taxon>
        <taxon>Streptophyta</taxon>
        <taxon>Embryophyta</taxon>
        <taxon>Tracheophyta</taxon>
        <taxon>Spermatophyta</taxon>
        <taxon>Magnoliopsida</taxon>
        <taxon>Liliopsida</taxon>
        <taxon>Arecaceae</taxon>
        <taxon>Coryphoideae</taxon>
        <taxon>Phoeniceae</taxon>
        <taxon>Phoenix</taxon>
    </lineage>
</organism>
<dbReference type="GO" id="GO:0051131">
    <property type="term" value="P:chaperone-mediated protein complex assembly"/>
    <property type="evidence" value="ECO:0007669"/>
    <property type="project" value="TreeGrafter"/>
</dbReference>
<proteinExistence type="inferred from homology"/>
<dbReference type="PANTHER" id="PTHR22932">
    <property type="entry name" value="TELOMERASE-BINDING PROTEIN P23 HSP90 CO-CHAPERONE"/>
    <property type="match status" value="1"/>
</dbReference>
<feature type="compositionally biased region" description="Acidic residues" evidence="3">
    <location>
        <begin position="137"/>
        <end position="150"/>
    </location>
</feature>
<dbReference type="PROSITE" id="PS51203">
    <property type="entry name" value="CS"/>
    <property type="match status" value="1"/>
</dbReference>
<comment type="similarity">
    <text evidence="1 2">Belongs to the p23/wos2 family.</text>
</comment>
<comment type="function">
    <text evidence="2">Acts as a co-chaperone for HSP90.</text>
</comment>
<dbReference type="InterPro" id="IPR008978">
    <property type="entry name" value="HSP20-like_chaperone"/>
</dbReference>
<protein>
    <recommendedName>
        <fullName evidence="2">Co-chaperone protein p23</fullName>
    </recommendedName>
</protein>
<dbReference type="InterPro" id="IPR045250">
    <property type="entry name" value="p23-like"/>
</dbReference>
<dbReference type="CDD" id="cd06465">
    <property type="entry name" value="p23_hB-ind1_like"/>
    <property type="match status" value="1"/>
</dbReference>
<evidence type="ECO:0000256" key="1">
    <source>
        <dbReference type="ARBA" id="ARBA00025733"/>
    </source>
</evidence>
<comment type="subcellular location">
    <subcellularLocation>
        <location evidence="2">Cytoplasm</location>
    </subcellularLocation>
    <subcellularLocation>
        <location evidence="2">Nucleus</location>
    </subcellularLocation>
</comment>
<sequence length="186" mass="20967">MSRHPTTKWAQRSDKVYLTIELPDAKDVKLNLQPDGHFYFSATSGADNTPYEIDFELLDKVSVEESKAAIGLRNICYLVKKAEKKWWSRLLKKEGKPPVFLKVDWDKWIDEDDDNEHSRFGDMDFGGMDFSKLDMGGADDELEDDAADAIDIDKDGDNETEENKAEGSNVEEVAQAAATNESEPKA</sequence>
<name>A0A8B7D1Z3_PHODC</name>
<feature type="region of interest" description="Disordered" evidence="3">
    <location>
        <begin position="134"/>
        <end position="186"/>
    </location>
</feature>
<evidence type="ECO:0000313" key="6">
    <source>
        <dbReference type="RefSeq" id="XP_008811572.1"/>
    </source>
</evidence>
<dbReference type="GO" id="GO:0005829">
    <property type="term" value="C:cytosol"/>
    <property type="evidence" value="ECO:0007669"/>
    <property type="project" value="TreeGrafter"/>
</dbReference>
<dbReference type="Gene3D" id="2.60.40.790">
    <property type="match status" value="1"/>
</dbReference>
<dbReference type="InterPro" id="IPR007052">
    <property type="entry name" value="CS_dom"/>
</dbReference>
<dbReference type="GO" id="GO:0051879">
    <property type="term" value="F:Hsp90 protein binding"/>
    <property type="evidence" value="ECO:0007669"/>
    <property type="project" value="UniProtKB-UniRule"/>
</dbReference>
<dbReference type="PANTHER" id="PTHR22932:SF11">
    <property type="entry name" value="CO-CHAPERONE PROTEIN P23"/>
    <property type="match status" value="1"/>
</dbReference>
<feature type="compositionally biased region" description="Polar residues" evidence="3">
    <location>
        <begin position="177"/>
        <end position="186"/>
    </location>
</feature>
<dbReference type="AlphaFoldDB" id="A0A8B7D1Z3"/>
<gene>
    <name evidence="6" type="primary">LOC103722701</name>
</gene>
<evidence type="ECO:0000256" key="3">
    <source>
        <dbReference type="SAM" id="MobiDB-lite"/>
    </source>
</evidence>
<dbReference type="KEGG" id="pda:103722701"/>
<comment type="subunit">
    <text evidence="2">Interacts with HSP90 in an ATP-dependent manner.</text>
</comment>
<keyword evidence="2" id="KW-0143">Chaperone</keyword>
<dbReference type="OrthoDB" id="1564555at2759"/>
<evidence type="ECO:0000313" key="5">
    <source>
        <dbReference type="Proteomes" id="UP000228380"/>
    </source>
</evidence>
<reference evidence="5" key="1">
    <citation type="journal article" date="2019" name="Nat. Commun.">
        <title>Genome-wide association mapping of date palm fruit traits.</title>
        <authorList>
            <person name="Hazzouri K.M."/>
            <person name="Gros-Balthazard M."/>
            <person name="Flowers J.M."/>
            <person name="Copetti D."/>
            <person name="Lemansour A."/>
            <person name="Lebrun M."/>
            <person name="Masmoudi K."/>
            <person name="Ferrand S."/>
            <person name="Dhar M.I."/>
            <person name="Fresquez Z.A."/>
            <person name="Rosas U."/>
            <person name="Zhang J."/>
            <person name="Talag J."/>
            <person name="Lee S."/>
            <person name="Kudrna D."/>
            <person name="Powell R.F."/>
            <person name="Leitch I.J."/>
            <person name="Krueger R.R."/>
            <person name="Wing R.A."/>
            <person name="Amiri K.M.A."/>
            <person name="Purugganan M.D."/>
        </authorList>
    </citation>
    <scope>NUCLEOTIDE SEQUENCE [LARGE SCALE GENOMIC DNA]</scope>
    <source>
        <strain evidence="5">cv. Khalas</strain>
    </source>
</reference>
<dbReference type="RefSeq" id="XP_008811572.1">
    <property type="nucleotide sequence ID" value="XM_008813350.2"/>
</dbReference>
<dbReference type="SUPFAM" id="SSF49764">
    <property type="entry name" value="HSP20-like chaperones"/>
    <property type="match status" value="1"/>
</dbReference>